<evidence type="ECO:0000256" key="1">
    <source>
        <dbReference type="SAM" id="MobiDB-lite"/>
    </source>
</evidence>
<dbReference type="RefSeq" id="WP_330091087.1">
    <property type="nucleotide sequence ID" value="NZ_JAUZMY010000006.1"/>
</dbReference>
<reference evidence="2 3" key="1">
    <citation type="submission" date="2023-08" db="EMBL/GenBank/DDBJ databases">
        <authorList>
            <person name="Girao M."/>
            <person name="Carvalho M.F."/>
        </authorList>
    </citation>
    <scope>NUCLEOTIDE SEQUENCE [LARGE SCALE GENOMIC DNA]</scope>
    <source>
        <strain evidence="2 3">CT-R113</strain>
    </source>
</reference>
<protein>
    <submittedName>
        <fullName evidence="2">Uncharacterized protein</fullName>
    </submittedName>
</protein>
<evidence type="ECO:0000313" key="2">
    <source>
        <dbReference type="EMBL" id="MEE2037298.1"/>
    </source>
</evidence>
<dbReference type="Proteomes" id="UP001356095">
    <property type="component" value="Unassembled WGS sequence"/>
</dbReference>
<name>A0ABU7K4X9_9ACTN</name>
<evidence type="ECO:0000313" key="3">
    <source>
        <dbReference type="Proteomes" id="UP001356095"/>
    </source>
</evidence>
<proteinExistence type="predicted"/>
<feature type="region of interest" description="Disordered" evidence="1">
    <location>
        <begin position="36"/>
        <end position="100"/>
    </location>
</feature>
<keyword evidence="3" id="KW-1185">Reference proteome</keyword>
<dbReference type="EMBL" id="JAUZMY010000006">
    <property type="protein sequence ID" value="MEE2037298.1"/>
    <property type="molecule type" value="Genomic_DNA"/>
</dbReference>
<sequence>MSDQPYEVDLDMGDDPQASEVAEREMTIEPFADDVNHTFRESDSPGDWGITDEVRAERRDAVPRQRWGGDRSAEEEALSVVSEPEADTDGDPDARPGSDT</sequence>
<gene>
    <name evidence="2" type="ORF">Q8791_08700</name>
</gene>
<comment type="caution">
    <text evidence="2">The sequence shown here is derived from an EMBL/GenBank/DDBJ whole genome shotgun (WGS) entry which is preliminary data.</text>
</comment>
<feature type="compositionally biased region" description="Basic and acidic residues" evidence="1">
    <location>
        <begin position="52"/>
        <end position="74"/>
    </location>
</feature>
<organism evidence="2 3">
    <name type="scientific">Nocardiopsis codii</name>
    <dbReference type="NCBI Taxonomy" id="3065942"/>
    <lineage>
        <taxon>Bacteria</taxon>
        <taxon>Bacillati</taxon>
        <taxon>Actinomycetota</taxon>
        <taxon>Actinomycetes</taxon>
        <taxon>Streptosporangiales</taxon>
        <taxon>Nocardiopsidaceae</taxon>
        <taxon>Nocardiopsis</taxon>
    </lineage>
</organism>
<accession>A0ABU7K4X9</accession>